<name>A0A444XQD4_ARAHY</name>
<comment type="caution">
    <text evidence="3">The sequence shown here is derived from an EMBL/GenBank/DDBJ whole genome shotgun (WGS) entry which is preliminary data.</text>
</comment>
<organism evidence="3 4">
    <name type="scientific">Arachis hypogaea</name>
    <name type="common">Peanut</name>
    <dbReference type="NCBI Taxonomy" id="3818"/>
    <lineage>
        <taxon>Eukaryota</taxon>
        <taxon>Viridiplantae</taxon>
        <taxon>Streptophyta</taxon>
        <taxon>Embryophyta</taxon>
        <taxon>Tracheophyta</taxon>
        <taxon>Spermatophyta</taxon>
        <taxon>Magnoliopsida</taxon>
        <taxon>eudicotyledons</taxon>
        <taxon>Gunneridae</taxon>
        <taxon>Pentapetalae</taxon>
        <taxon>rosids</taxon>
        <taxon>fabids</taxon>
        <taxon>Fabales</taxon>
        <taxon>Fabaceae</taxon>
        <taxon>Papilionoideae</taxon>
        <taxon>50 kb inversion clade</taxon>
        <taxon>dalbergioids sensu lato</taxon>
        <taxon>Dalbergieae</taxon>
        <taxon>Pterocarpus clade</taxon>
        <taxon>Arachis</taxon>
    </lineage>
</organism>
<evidence type="ECO:0000313" key="4">
    <source>
        <dbReference type="Proteomes" id="UP000289738"/>
    </source>
</evidence>
<gene>
    <name evidence="3" type="ORF">Ahy_B09g097998</name>
</gene>
<feature type="domain" description="Putative plant transposon protein" evidence="2">
    <location>
        <begin position="68"/>
        <end position="252"/>
    </location>
</feature>
<reference evidence="3 4" key="1">
    <citation type="submission" date="2019-01" db="EMBL/GenBank/DDBJ databases">
        <title>Sequencing of cultivated peanut Arachis hypogaea provides insights into genome evolution and oil improvement.</title>
        <authorList>
            <person name="Chen X."/>
        </authorList>
    </citation>
    <scope>NUCLEOTIDE SEQUENCE [LARGE SCALE GENOMIC DNA]</scope>
    <source>
        <strain evidence="4">cv. Fuhuasheng</strain>
        <tissue evidence="3">Leaves</tissue>
    </source>
</reference>
<feature type="region of interest" description="Disordered" evidence="1">
    <location>
        <begin position="410"/>
        <end position="437"/>
    </location>
</feature>
<dbReference type="Pfam" id="PF20167">
    <property type="entry name" value="Transposase_32"/>
    <property type="match status" value="1"/>
</dbReference>
<feature type="region of interest" description="Disordered" evidence="1">
    <location>
        <begin position="341"/>
        <end position="388"/>
    </location>
</feature>
<proteinExistence type="predicted"/>
<dbReference type="Proteomes" id="UP000289738">
    <property type="component" value="Chromosome B09"/>
</dbReference>
<evidence type="ECO:0000313" key="3">
    <source>
        <dbReference type="EMBL" id="RYQ91928.1"/>
    </source>
</evidence>
<dbReference type="EMBL" id="SDMP01000019">
    <property type="protein sequence ID" value="RYQ91928.1"/>
    <property type="molecule type" value="Genomic_DNA"/>
</dbReference>
<feature type="region of interest" description="Disordered" evidence="1">
    <location>
        <begin position="1"/>
        <end position="21"/>
    </location>
</feature>
<accession>A0A444XQD4</accession>
<dbReference type="InterPro" id="IPR046796">
    <property type="entry name" value="Transposase_32_dom"/>
</dbReference>
<keyword evidence="4" id="KW-1185">Reference proteome</keyword>
<feature type="compositionally biased region" description="Basic and acidic residues" evidence="1">
    <location>
        <begin position="351"/>
        <end position="362"/>
    </location>
</feature>
<feature type="region of interest" description="Disordered" evidence="1">
    <location>
        <begin position="271"/>
        <end position="308"/>
    </location>
</feature>
<evidence type="ECO:0000256" key="1">
    <source>
        <dbReference type="SAM" id="MobiDB-lite"/>
    </source>
</evidence>
<sequence length="464" mass="52056">MTRKGNEKANPLARSLPAPPSTLPDTFINAEAQEQYKKVKSKVFHYKRKLNLPEKYADQILNRLNFYHWKFVEFDLVEVNEHQVKEFYANILKRDAPTVFLRGVTLDTSDHALEALLQIPHIPPARDAYPRIVKELLSGKLSLDVVLKKIGTPDARWEYSRGENAVPQSIACTDLNPKARIWQQIIADYILPSTHATHIRVRVAVLLWAILEGKRISVLPLIRDSMWKVTQQQKYNIPFPSLITRLAALSGVERRPTDRTSVLISKQPFLPYGDYEGPPQMKRKTTEPSSSAEPSAPPAPPVPTPRLQTPYELGREILKTLHRFEHRNARCFQWIVAKFEGRDLGPPPSDTPEHKPETKEPAPEEPAAEAGQTVEPHEQTATKTTVEESTVQIAAESIVQIVEELASVAEPRAETAAEPAGQAFEEPTAGAEHRAEPTIQPSSAIIVYHHHHHPPPPDNGASQS</sequence>
<evidence type="ECO:0000259" key="2">
    <source>
        <dbReference type="Pfam" id="PF20167"/>
    </source>
</evidence>
<dbReference type="AlphaFoldDB" id="A0A444XQD4"/>
<feature type="compositionally biased region" description="Pro residues" evidence="1">
    <location>
        <begin position="295"/>
        <end position="304"/>
    </location>
</feature>
<protein>
    <recommendedName>
        <fullName evidence="2">Putative plant transposon protein domain-containing protein</fullName>
    </recommendedName>
</protein>